<protein>
    <recommendedName>
        <fullName evidence="4">MFS transporter</fullName>
    </recommendedName>
</protein>
<keyword evidence="1" id="KW-0472">Membrane</keyword>
<feature type="transmembrane region" description="Helical" evidence="1">
    <location>
        <begin position="150"/>
        <end position="168"/>
    </location>
</feature>
<feature type="transmembrane region" description="Helical" evidence="1">
    <location>
        <begin position="301"/>
        <end position="318"/>
    </location>
</feature>
<proteinExistence type="predicted"/>
<keyword evidence="1" id="KW-0812">Transmembrane</keyword>
<dbReference type="EMBL" id="CP112866">
    <property type="protein sequence ID" value="UZW18893.1"/>
    <property type="molecule type" value="Genomic_DNA"/>
</dbReference>
<gene>
    <name evidence="2" type="ORF">OSC50_00600</name>
</gene>
<feature type="transmembrane region" description="Helical" evidence="1">
    <location>
        <begin position="72"/>
        <end position="94"/>
    </location>
</feature>
<evidence type="ECO:0000256" key="1">
    <source>
        <dbReference type="SAM" id="Phobius"/>
    </source>
</evidence>
<feature type="transmembrane region" description="Helical" evidence="1">
    <location>
        <begin position="265"/>
        <end position="289"/>
    </location>
</feature>
<keyword evidence="3" id="KW-1185">Reference proteome</keyword>
<keyword evidence="1" id="KW-1133">Transmembrane helix</keyword>
<feature type="transmembrane region" description="Helical" evidence="1">
    <location>
        <begin position="12"/>
        <end position="31"/>
    </location>
</feature>
<sequence length="418" mass="46716">MKSATNIVSRSDALYGGIAMGVTILELALIATNPKLGSFSLEFSLITQLLISLVIEFYVGHSFANRFGTAYTTIYGFIFKFACAIFLTTGFYLALLDYWHISWCLILISFTFDSIGTGCLRSSFRPAYNDLHLHLTGHSADYVGAFKKHLHIRIGTPLTLLLIASLMMSSGYYLYAMLVTMLPILLCRVIQTYVSYHDLKPVLTKKNSSKHRTRLYYIHHFKVISKYPSQFLGYVAGNTFEMLILMYAIGLLYRHKPSTDIPEGLSWLGSSLTAFVVFLASTVLGVVGLSQPTLKKSGSTFSFFCFFITVAISLPTAIDNTNTSYFLILSAFCFFGAGIGIIMTRVTSNEVLDRACRQEIFSFFLITELVTTIAVIFTVMVSSLFFSPEKIMNGLSYGLIMLMGAYCFSTTYKQLKEK</sequence>
<dbReference type="Proteomes" id="UP001164116">
    <property type="component" value="Chromosome"/>
</dbReference>
<evidence type="ECO:0000313" key="2">
    <source>
        <dbReference type="EMBL" id="UZW18893.1"/>
    </source>
</evidence>
<feature type="transmembrane region" description="Helical" evidence="1">
    <location>
        <begin position="360"/>
        <end position="385"/>
    </location>
</feature>
<evidence type="ECO:0000313" key="3">
    <source>
        <dbReference type="Proteomes" id="UP001164116"/>
    </source>
</evidence>
<name>A0ABY6QIP0_9PSED</name>
<feature type="transmembrane region" description="Helical" evidence="1">
    <location>
        <begin position="43"/>
        <end position="60"/>
    </location>
</feature>
<accession>A0ABY6QIP0</accession>
<dbReference type="RefSeq" id="WP_266247245.1">
    <property type="nucleotide sequence ID" value="NZ_CP112866.1"/>
</dbReference>
<feature type="transmembrane region" description="Helical" evidence="1">
    <location>
        <begin position="231"/>
        <end position="253"/>
    </location>
</feature>
<reference evidence="2" key="1">
    <citation type="submission" date="2022-11" db="EMBL/GenBank/DDBJ databases">
        <title>Taxonomic description of a new Pseudomonas species.</title>
        <authorList>
            <person name="Tambong J.T."/>
        </authorList>
    </citation>
    <scope>NUCLEOTIDE SEQUENCE</scope>
    <source>
        <strain evidence="2">S1Bt42</strain>
    </source>
</reference>
<evidence type="ECO:0008006" key="4">
    <source>
        <dbReference type="Google" id="ProtNLM"/>
    </source>
</evidence>
<feature type="transmembrane region" description="Helical" evidence="1">
    <location>
        <begin position="324"/>
        <end position="348"/>
    </location>
</feature>
<organism evidence="2 3">
    <name type="scientific">Pseudomonas quebecensis</name>
    <dbReference type="NCBI Taxonomy" id="2995174"/>
    <lineage>
        <taxon>Bacteria</taxon>
        <taxon>Pseudomonadati</taxon>
        <taxon>Pseudomonadota</taxon>
        <taxon>Gammaproteobacteria</taxon>
        <taxon>Pseudomonadales</taxon>
        <taxon>Pseudomonadaceae</taxon>
        <taxon>Pseudomonas</taxon>
    </lineage>
</organism>
<feature type="transmembrane region" description="Helical" evidence="1">
    <location>
        <begin position="391"/>
        <end position="412"/>
    </location>
</feature>